<feature type="region of interest" description="Disordered" evidence="1">
    <location>
        <begin position="19"/>
        <end position="44"/>
    </location>
</feature>
<feature type="non-terminal residue" evidence="3">
    <location>
        <position position="177"/>
    </location>
</feature>
<feature type="compositionally biased region" description="Low complexity" evidence="1">
    <location>
        <begin position="19"/>
        <end position="32"/>
    </location>
</feature>
<reference evidence="3 4" key="1">
    <citation type="submission" date="2021-02" db="EMBL/GenBank/DDBJ databases">
        <title>Genome assembly of Pseudopithomyces chartarum.</title>
        <authorList>
            <person name="Jauregui R."/>
            <person name="Singh J."/>
            <person name="Voisey C."/>
        </authorList>
    </citation>
    <scope>NUCLEOTIDE SEQUENCE [LARGE SCALE GENOMIC DNA]</scope>
    <source>
        <strain evidence="3 4">AGR01</strain>
    </source>
</reference>
<dbReference type="AlphaFoldDB" id="A0AAN6RDM8"/>
<feature type="chain" id="PRO_5042901367" description="Ubiquitin 3 binding protein But2 C-terminal domain-containing protein" evidence="2">
    <location>
        <begin position="21"/>
        <end position="177"/>
    </location>
</feature>
<feature type="compositionally biased region" description="Polar residues" evidence="1">
    <location>
        <begin position="33"/>
        <end position="44"/>
    </location>
</feature>
<evidence type="ECO:0000313" key="4">
    <source>
        <dbReference type="Proteomes" id="UP001280581"/>
    </source>
</evidence>
<feature type="signal peptide" evidence="2">
    <location>
        <begin position="1"/>
        <end position="20"/>
    </location>
</feature>
<sequence>MRPSSSTILLTSTLLLPSHAQNTTNTPQNTTTCSPNYHPNLSTSPVNSTGTLKWTWDILFSSNSYTLPWFYSVLLNATTPRNAGPPITVSTYISVPDNLPNGTRICAYQFGSINATLEDPQSGTHSWSHYQSPTNTSCPTTHLPNIDLPDGYISLNAPSQLTPFEDFTFEESVSLEQ</sequence>
<evidence type="ECO:0008006" key="5">
    <source>
        <dbReference type="Google" id="ProtNLM"/>
    </source>
</evidence>
<evidence type="ECO:0000256" key="1">
    <source>
        <dbReference type="SAM" id="MobiDB-lite"/>
    </source>
</evidence>
<gene>
    <name evidence="3" type="ORF">GRF29_154g379455</name>
</gene>
<organism evidence="3 4">
    <name type="scientific">Pseudopithomyces chartarum</name>
    <dbReference type="NCBI Taxonomy" id="1892770"/>
    <lineage>
        <taxon>Eukaryota</taxon>
        <taxon>Fungi</taxon>
        <taxon>Dikarya</taxon>
        <taxon>Ascomycota</taxon>
        <taxon>Pezizomycotina</taxon>
        <taxon>Dothideomycetes</taxon>
        <taxon>Pleosporomycetidae</taxon>
        <taxon>Pleosporales</taxon>
        <taxon>Massarineae</taxon>
        <taxon>Didymosphaeriaceae</taxon>
        <taxon>Pseudopithomyces</taxon>
    </lineage>
</organism>
<comment type="caution">
    <text evidence="3">The sequence shown here is derived from an EMBL/GenBank/DDBJ whole genome shotgun (WGS) entry which is preliminary data.</text>
</comment>
<protein>
    <recommendedName>
        <fullName evidence="5">Ubiquitin 3 binding protein But2 C-terminal domain-containing protein</fullName>
    </recommendedName>
</protein>
<proteinExistence type="predicted"/>
<name>A0AAN6RDM8_9PLEO</name>
<keyword evidence="4" id="KW-1185">Reference proteome</keyword>
<dbReference type="Proteomes" id="UP001280581">
    <property type="component" value="Unassembled WGS sequence"/>
</dbReference>
<dbReference type="EMBL" id="WVTA01000013">
    <property type="protein sequence ID" value="KAK3202672.1"/>
    <property type="molecule type" value="Genomic_DNA"/>
</dbReference>
<accession>A0AAN6RDM8</accession>
<keyword evidence="2" id="KW-0732">Signal</keyword>
<evidence type="ECO:0000256" key="2">
    <source>
        <dbReference type="SAM" id="SignalP"/>
    </source>
</evidence>
<evidence type="ECO:0000313" key="3">
    <source>
        <dbReference type="EMBL" id="KAK3202672.1"/>
    </source>
</evidence>